<dbReference type="EMBL" id="DOEK01000013">
    <property type="protein sequence ID" value="HBP29046.1"/>
    <property type="molecule type" value="Genomic_DNA"/>
</dbReference>
<reference evidence="1 2" key="1">
    <citation type="journal article" date="2018" name="Nat. Biotechnol.">
        <title>A standardized bacterial taxonomy based on genome phylogeny substantially revises the tree of life.</title>
        <authorList>
            <person name="Parks D.H."/>
            <person name="Chuvochina M."/>
            <person name="Waite D.W."/>
            <person name="Rinke C."/>
            <person name="Skarshewski A."/>
            <person name="Chaumeil P.A."/>
            <person name="Hugenholtz P."/>
        </authorList>
    </citation>
    <scope>NUCLEOTIDE SEQUENCE [LARGE SCALE GENOMIC DNA]</scope>
    <source>
        <strain evidence="1">UBA10707</strain>
    </source>
</reference>
<comment type="caution">
    <text evidence="1">The sequence shown here is derived from an EMBL/GenBank/DDBJ whole genome shotgun (WGS) entry which is preliminary data.</text>
</comment>
<evidence type="ECO:0000313" key="1">
    <source>
        <dbReference type="EMBL" id="HBP29046.1"/>
    </source>
</evidence>
<dbReference type="AlphaFoldDB" id="A0A356LDG9"/>
<sequence length="84" mass="9263">MPAALSEKGQLAAETAARAADLFDYFIHGNSAIIRSVACDGIIVIGCRICHPCWFLLGRATIARSIITMIWHIMLGDFNRSRRS</sequence>
<accession>A0A356LDG9</accession>
<proteinExistence type="predicted"/>
<evidence type="ECO:0000313" key="2">
    <source>
        <dbReference type="Proteomes" id="UP000264036"/>
    </source>
</evidence>
<protein>
    <submittedName>
        <fullName evidence="1">Uncharacterized protein</fullName>
    </submittedName>
</protein>
<organism evidence="1 2">
    <name type="scientific">Advenella kashmirensis</name>
    <dbReference type="NCBI Taxonomy" id="310575"/>
    <lineage>
        <taxon>Bacteria</taxon>
        <taxon>Pseudomonadati</taxon>
        <taxon>Pseudomonadota</taxon>
        <taxon>Betaproteobacteria</taxon>
        <taxon>Burkholderiales</taxon>
        <taxon>Alcaligenaceae</taxon>
    </lineage>
</organism>
<name>A0A356LDG9_9BURK</name>
<dbReference type="Proteomes" id="UP000264036">
    <property type="component" value="Unassembled WGS sequence"/>
</dbReference>
<gene>
    <name evidence="1" type="ORF">DD666_06490</name>
</gene>